<gene>
    <name evidence="9" type="ORF">FAB82_14130</name>
</gene>
<dbReference type="PROSITE" id="PS50928">
    <property type="entry name" value="ABC_TM1"/>
    <property type="match status" value="1"/>
</dbReference>
<dbReference type="InterPro" id="IPR035906">
    <property type="entry name" value="MetI-like_sf"/>
</dbReference>
<dbReference type="OrthoDB" id="9810086at2"/>
<feature type="transmembrane region" description="Helical" evidence="7">
    <location>
        <begin position="26"/>
        <end position="44"/>
    </location>
</feature>
<keyword evidence="10" id="KW-1185">Reference proteome</keyword>
<evidence type="ECO:0000256" key="3">
    <source>
        <dbReference type="ARBA" id="ARBA00022475"/>
    </source>
</evidence>
<sequence>MSNPKTATGRAVWDEKPTAAGQASKGVAIVVIALLILFPLYAVALTSLSSAETVNRVGGLVIWPGDGITFEAYEQMFRNKVVLRSLGVSLGITVVGTFISVVVSILGAYALSRPGSFGHRTILFSVLMMFVVFPGLIPVYLWISGLGLRDNYLSLILPMAVSAFNVVVLRAFFMNIPQELFDSARIDGAGEFRILWQIVAPLSKAVIAVVTLFYAVGYWNNWFNAFLFMDSTSKWPLALVLRTYVVESAPLPQTSGLETAPPTLAVKMAIVMVAIIPALIIYPFVQKHFKKGVIVGAVKG</sequence>
<evidence type="ECO:0000256" key="6">
    <source>
        <dbReference type="ARBA" id="ARBA00023136"/>
    </source>
</evidence>
<dbReference type="PANTHER" id="PTHR43744">
    <property type="entry name" value="ABC TRANSPORTER PERMEASE PROTEIN MG189-RELATED-RELATED"/>
    <property type="match status" value="1"/>
</dbReference>
<reference evidence="10" key="1">
    <citation type="submission" date="2019-04" db="EMBL/GenBank/DDBJ databases">
        <title>Nocardioides xinjiangensis sp. nov.</title>
        <authorList>
            <person name="Liu S."/>
        </authorList>
    </citation>
    <scope>NUCLEOTIDE SEQUENCE [LARGE SCALE GENOMIC DNA]</scope>
    <source>
        <strain evidence="10">18</strain>
    </source>
</reference>
<dbReference type="InterPro" id="IPR000515">
    <property type="entry name" value="MetI-like"/>
</dbReference>
<dbReference type="AlphaFoldDB" id="A0A4S8QJ73"/>
<evidence type="ECO:0000256" key="2">
    <source>
        <dbReference type="ARBA" id="ARBA00022448"/>
    </source>
</evidence>
<keyword evidence="5 7" id="KW-1133">Transmembrane helix</keyword>
<keyword evidence="4 7" id="KW-0812">Transmembrane</keyword>
<comment type="similarity">
    <text evidence="7">Belongs to the binding-protein-dependent transport system permease family.</text>
</comment>
<dbReference type="SUPFAM" id="SSF161098">
    <property type="entry name" value="MetI-like"/>
    <property type="match status" value="1"/>
</dbReference>
<reference evidence="9 10" key="2">
    <citation type="submission" date="2019-05" db="EMBL/GenBank/DDBJ databases">
        <title>Glycomyces buryatensis sp. nov.</title>
        <authorList>
            <person name="Nikitina E."/>
        </authorList>
    </citation>
    <scope>NUCLEOTIDE SEQUENCE [LARGE SCALE GENOMIC DNA]</scope>
    <source>
        <strain evidence="9 10">18</strain>
    </source>
</reference>
<feature type="transmembrane region" description="Helical" evidence="7">
    <location>
        <begin position="86"/>
        <end position="110"/>
    </location>
</feature>
<evidence type="ECO:0000256" key="4">
    <source>
        <dbReference type="ARBA" id="ARBA00022692"/>
    </source>
</evidence>
<evidence type="ECO:0000256" key="1">
    <source>
        <dbReference type="ARBA" id="ARBA00004651"/>
    </source>
</evidence>
<dbReference type="Proteomes" id="UP000308760">
    <property type="component" value="Unassembled WGS sequence"/>
</dbReference>
<dbReference type="PANTHER" id="PTHR43744:SF9">
    <property type="entry name" value="POLYGALACTURONAN_RHAMNOGALACTURONAN TRANSPORT SYSTEM PERMEASE PROTEIN YTCP"/>
    <property type="match status" value="1"/>
</dbReference>
<keyword evidence="2 7" id="KW-0813">Transport</keyword>
<evidence type="ECO:0000313" key="10">
    <source>
        <dbReference type="Proteomes" id="UP000308760"/>
    </source>
</evidence>
<comment type="caution">
    <text evidence="9">The sequence shown here is derived from an EMBL/GenBank/DDBJ whole genome shotgun (WGS) entry which is preliminary data.</text>
</comment>
<feature type="transmembrane region" description="Helical" evidence="7">
    <location>
        <begin position="122"/>
        <end position="143"/>
    </location>
</feature>
<evidence type="ECO:0000313" key="9">
    <source>
        <dbReference type="EMBL" id="THV40784.1"/>
    </source>
</evidence>
<feature type="transmembrane region" description="Helical" evidence="7">
    <location>
        <begin position="155"/>
        <end position="173"/>
    </location>
</feature>
<dbReference type="Pfam" id="PF00528">
    <property type="entry name" value="BPD_transp_1"/>
    <property type="match status" value="1"/>
</dbReference>
<name>A0A4S8QJ73_9ACTN</name>
<keyword evidence="6 7" id="KW-0472">Membrane</keyword>
<keyword evidence="3" id="KW-1003">Cell membrane</keyword>
<dbReference type="Gene3D" id="1.10.3720.10">
    <property type="entry name" value="MetI-like"/>
    <property type="match status" value="1"/>
</dbReference>
<dbReference type="GO" id="GO:0005886">
    <property type="term" value="C:plasma membrane"/>
    <property type="evidence" value="ECO:0007669"/>
    <property type="project" value="UniProtKB-SubCell"/>
</dbReference>
<accession>A0A4S8QJ73</accession>
<dbReference type="EMBL" id="STGY01000055">
    <property type="protein sequence ID" value="THV40784.1"/>
    <property type="molecule type" value="Genomic_DNA"/>
</dbReference>
<evidence type="ECO:0000259" key="8">
    <source>
        <dbReference type="PROSITE" id="PS50928"/>
    </source>
</evidence>
<dbReference type="RefSeq" id="WP_136535183.1">
    <property type="nucleotide sequence ID" value="NZ_STGY01000055.1"/>
</dbReference>
<feature type="domain" description="ABC transmembrane type-1" evidence="8">
    <location>
        <begin position="86"/>
        <end position="281"/>
    </location>
</feature>
<evidence type="ECO:0000256" key="5">
    <source>
        <dbReference type="ARBA" id="ARBA00022989"/>
    </source>
</evidence>
<dbReference type="CDD" id="cd06261">
    <property type="entry name" value="TM_PBP2"/>
    <property type="match status" value="1"/>
</dbReference>
<evidence type="ECO:0000256" key="7">
    <source>
        <dbReference type="RuleBase" id="RU363032"/>
    </source>
</evidence>
<feature type="transmembrane region" description="Helical" evidence="7">
    <location>
        <begin position="194"/>
        <end position="219"/>
    </location>
</feature>
<organism evidence="9 10">
    <name type="scientific">Glycomyces buryatensis</name>
    <dbReference type="NCBI Taxonomy" id="2570927"/>
    <lineage>
        <taxon>Bacteria</taxon>
        <taxon>Bacillati</taxon>
        <taxon>Actinomycetota</taxon>
        <taxon>Actinomycetes</taxon>
        <taxon>Glycomycetales</taxon>
        <taxon>Glycomycetaceae</taxon>
        <taxon>Glycomyces</taxon>
    </lineage>
</organism>
<dbReference type="GO" id="GO:0055085">
    <property type="term" value="P:transmembrane transport"/>
    <property type="evidence" value="ECO:0007669"/>
    <property type="project" value="InterPro"/>
</dbReference>
<proteinExistence type="inferred from homology"/>
<protein>
    <submittedName>
        <fullName evidence="9">Carbohydrate ABC transporter permease</fullName>
    </submittedName>
</protein>
<feature type="transmembrane region" description="Helical" evidence="7">
    <location>
        <begin position="264"/>
        <end position="285"/>
    </location>
</feature>
<comment type="subcellular location">
    <subcellularLocation>
        <location evidence="1 7">Cell membrane</location>
        <topology evidence="1 7">Multi-pass membrane protein</topology>
    </subcellularLocation>
</comment>